<dbReference type="Gene3D" id="1.10.510.10">
    <property type="entry name" value="Transferase(Phosphotransferase) domain 1"/>
    <property type="match status" value="1"/>
</dbReference>
<evidence type="ECO:0000313" key="1">
    <source>
        <dbReference type="EMBL" id="HGH59743.1"/>
    </source>
</evidence>
<dbReference type="Pfam" id="PF06293">
    <property type="entry name" value="Kdo"/>
    <property type="match status" value="1"/>
</dbReference>
<sequence length="313" mass="35435">MKTHERRKLKISIGSDAAALLGTSQENVESLILLILKQHEAAVGRHDQQVRKDSPETTVTVVQLDQGSALCVKEFHWRGLIHAAKSWFRPSHGRRTFFNGKRLAEQGIDAARPLALLQNTSWGLPLSEWVVMEVIPGALELDRYLLQKRERGFPLERKREFVRRFGVFIGTLHRKGIYHSDLKACNILVADVLEDDKSTESLRSGFFQSNGKTNDLRIVPIDYDDVRFSAFVSEKQRIKNLVQLFLSTPLFITLSDRARFLRAYGGVLGLSSAERRRVGRKVLALTRGKKILYVSPTGDVVESWTPGRSATKE</sequence>
<dbReference type="AlphaFoldDB" id="A0A7C4AQ89"/>
<dbReference type="SUPFAM" id="SSF56112">
    <property type="entry name" value="Protein kinase-like (PK-like)"/>
    <property type="match status" value="1"/>
</dbReference>
<evidence type="ECO:0008006" key="2">
    <source>
        <dbReference type="Google" id="ProtNLM"/>
    </source>
</evidence>
<name>A0A7C4AQ89_9BACT</name>
<reference evidence="1" key="1">
    <citation type="journal article" date="2020" name="mSystems">
        <title>Genome- and Community-Level Interaction Insights into Carbon Utilization and Element Cycling Functions of Hydrothermarchaeota in Hydrothermal Sediment.</title>
        <authorList>
            <person name="Zhou Z."/>
            <person name="Liu Y."/>
            <person name="Xu W."/>
            <person name="Pan J."/>
            <person name="Luo Z.H."/>
            <person name="Li M."/>
        </authorList>
    </citation>
    <scope>NUCLEOTIDE SEQUENCE [LARGE SCALE GENOMIC DNA]</scope>
    <source>
        <strain evidence="1">SpSt-769</strain>
    </source>
</reference>
<gene>
    <name evidence="1" type="ORF">ENV54_00440</name>
</gene>
<accession>A0A7C4AQ89</accession>
<dbReference type="InterPro" id="IPR011009">
    <property type="entry name" value="Kinase-like_dom_sf"/>
</dbReference>
<protein>
    <recommendedName>
        <fullName evidence="2">Non-specific serine/threonine protein kinase</fullName>
    </recommendedName>
</protein>
<dbReference type="EMBL" id="DTGT01000012">
    <property type="protein sequence ID" value="HGH59743.1"/>
    <property type="molecule type" value="Genomic_DNA"/>
</dbReference>
<comment type="caution">
    <text evidence="1">The sequence shown here is derived from an EMBL/GenBank/DDBJ whole genome shotgun (WGS) entry which is preliminary data.</text>
</comment>
<organism evidence="1">
    <name type="scientific">Desulfomonile tiedjei</name>
    <dbReference type="NCBI Taxonomy" id="2358"/>
    <lineage>
        <taxon>Bacteria</taxon>
        <taxon>Pseudomonadati</taxon>
        <taxon>Thermodesulfobacteriota</taxon>
        <taxon>Desulfomonilia</taxon>
        <taxon>Desulfomonilales</taxon>
        <taxon>Desulfomonilaceae</taxon>
        <taxon>Desulfomonile</taxon>
    </lineage>
</organism>
<proteinExistence type="predicted"/>